<evidence type="ECO:0000259" key="1">
    <source>
        <dbReference type="Pfam" id="PF00534"/>
    </source>
</evidence>
<dbReference type="eggNOG" id="COG0438">
    <property type="taxonomic scope" value="Bacteria"/>
</dbReference>
<proteinExistence type="predicted"/>
<organism evidence="2 3">
    <name type="scientific">Clostridium saccharoperbutylacetonicum N1-4(HMT)</name>
    <dbReference type="NCBI Taxonomy" id="931276"/>
    <lineage>
        <taxon>Bacteria</taxon>
        <taxon>Bacillati</taxon>
        <taxon>Bacillota</taxon>
        <taxon>Clostridia</taxon>
        <taxon>Eubacteriales</taxon>
        <taxon>Clostridiaceae</taxon>
        <taxon>Clostridium</taxon>
    </lineage>
</organism>
<dbReference type="KEGG" id="csr:Cspa_c25780"/>
<keyword evidence="3" id="KW-1185">Reference proteome</keyword>
<sequence>MKLMFIHGGTKLKEDASGNLYTDGNFNNKIWDRYRVFCDDLQVLLRKEAKIYDKDYAINKFNKLDKDRVECIPMPEIYAPVKNYFNFGIRRKIKSIIENSIKQCDYVIVRSASNYYCIQAIKIAKKYNKPYLVEVTGIAFHANWYHSIKGKLVAFYSEMCVKHYVGQAPYAIYVTNEVLQKRYPCKGRTLGCSDVELTDVNEQVLEDRLNRIENEKTKIIIGTAAFLNVKWKGQEYVIRALAKLKKMGIDNIEYQLIGVGDKTYLQNIANKYKVLDCVKILGGKPHDEVFEWLDSIDIYIQPSFQEGLCRALVEAMSRACPIICSNVGGNKELANKELLFKKGNVNDIVKTINKIIDKNLQRQEVVRSFEKAKEYKKEILDKKRNDFYLEFIKRK</sequence>
<dbReference type="Gene3D" id="3.40.50.2000">
    <property type="entry name" value="Glycogen Phosphorylase B"/>
    <property type="match status" value="2"/>
</dbReference>
<name>M1MJ48_9CLOT</name>
<dbReference type="InterPro" id="IPR001296">
    <property type="entry name" value="Glyco_trans_1"/>
</dbReference>
<dbReference type="AlphaFoldDB" id="M1MJ48"/>
<dbReference type="HOGENOM" id="CLU_058587_0_0_9"/>
<dbReference type="RefSeq" id="WP_015392662.1">
    <property type="nucleotide sequence ID" value="NC_020291.1"/>
</dbReference>
<dbReference type="CDD" id="cd03801">
    <property type="entry name" value="GT4_PimA-like"/>
    <property type="match status" value="1"/>
</dbReference>
<dbReference type="Pfam" id="PF00534">
    <property type="entry name" value="Glycos_transf_1"/>
    <property type="match status" value="1"/>
</dbReference>
<dbReference type="OrthoDB" id="9806653at2"/>
<dbReference type="PANTHER" id="PTHR12526">
    <property type="entry name" value="GLYCOSYLTRANSFERASE"/>
    <property type="match status" value="1"/>
</dbReference>
<feature type="domain" description="Glycosyl transferase family 1" evidence="1">
    <location>
        <begin position="214"/>
        <end position="364"/>
    </location>
</feature>
<gene>
    <name evidence="2" type="ORF">Cspa_c25780</name>
</gene>
<dbReference type="Proteomes" id="UP000011728">
    <property type="component" value="Chromosome"/>
</dbReference>
<dbReference type="PATRIC" id="fig|931276.5.peg.2584"/>
<dbReference type="EMBL" id="CP004121">
    <property type="protein sequence ID" value="AGF56343.1"/>
    <property type="molecule type" value="Genomic_DNA"/>
</dbReference>
<dbReference type="STRING" id="36745.CLSAP_23970"/>
<accession>M1MJ48</accession>
<dbReference type="GO" id="GO:0016757">
    <property type="term" value="F:glycosyltransferase activity"/>
    <property type="evidence" value="ECO:0007669"/>
    <property type="project" value="InterPro"/>
</dbReference>
<keyword evidence="2" id="KW-0808">Transferase</keyword>
<dbReference type="SUPFAM" id="SSF53756">
    <property type="entry name" value="UDP-Glycosyltransferase/glycogen phosphorylase"/>
    <property type="match status" value="1"/>
</dbReference>
<reference evidence="2 3" key="1">
    <citation type="submission" date="2013-02" db="EMBL/GenBank/DDBJ databases">
        <title>Genome sequence of Clostridium saccharoperbutylacetonicum N1-4(HMT).</title>
        <authorList>
            <person name="Poehlein A."/>
            <person name="Daniel R."/>
        </authorList>
    </citation>
    <scope>NUCLEOTIDE SEQUENCE [LARGE SCALE GENOMIC DNA]</scope>
    <source>
        <strain evidence="3">N1-4(HMT)</strain>
    </source>
</reference>
<protein>
    <submittedName>
        <fullName evidence="2">Glycosyl transferase group 1</fullName>
    </submittedName>
</protein>
<evidence type="ECO:0000313" key="3">
    <source>
        <dbReference type="Proteomes" id="UP000011728"/>
    </source>
</evidence>
<evidence type="ECO:0000313" key="2">
    <source>
        <dbReference type="EMBL" id="AGF56343.1"/>
    </source>
</evidence>